<dbReference type="AlphaFoldDB" id="A0A814REL5"/>
<dbReference type="Proteomes" id="UP000663879">
    <property type="component" value="Unassembled WGS sequence"/>
</dbReference>
<dbReference type="GO" id="GO:0003824">
    <property type="term" value="F:catalytic activity"/>
    <property type="evidence" value="ECO:0007669"/>
    <property type="project" value="InterPro"/>
</dbReference>
<dbReference type="OrthoDB" id="6762350at2759"/>
<dbReference type="Gene3D" id="3.60.10.10">
    <property type="entry name" value="Endonuclease/exonuclease/phosphatase"/>
    <property type="match status" value="1"/>
</dbReference>
<dbReference type="PANTHER" id="PTHR33395">
    <property type="entry name" value="TRANSCRIPTASE, PUTATIVE-RELATED-RELATED"/>
    <property type="match status" value="1"/>
</dbReference>
<protein>
    <recommendedName>
        <fullName evidence="1">Endonuclease/exonuclease/phosphatase domain-containing protein</fullName>
    </recommendedName>
</protein>
<sequence>MLNTNKCSSSIKLIHLNVNSIINKLYDIDQILSSNQVDVLMLSETKLDDEIPNSFYQNNNYFKLRLDRNSKGGGLLVFIKNGLMLTKSKFFSNIELIYFQLKISSQVYNFIYCYRQPILNEIVYLYRLESILHSLNLNDPLFIVGDLNMNILNNENSNLNSFLANNELMNFIDSPTRTSSKYCSYSKKVINCQTLIDVVIHNGNLIVDSNVIECPFSDHDFVVVQLKILKPVEIYKTINCRNLNSKNLTIINELIEKGNFKLISEIDDINQKWTFVKNEITNILNQVAPEKTIRLRQSNIFPWFDDELLYTRYRRDSNYKRFAQTGDYFYRAEFLFFKKLYQSQHDSKMIDFFKNQNPQDFKNSKQFWRFYSSRIKIKSDNSSKDSISHIIVDEHSVSDKNQISELFNCFFTSIKTSSSISLEESVKRVDNQMKSMIDILKIKPPGFKFSLTNASEIESLTNELVNSTNPGCCEISARLLKNGNKKLFNIIAYVFNSCLIKSTIPDE</sequence>
<dbReference type="GO" id="GO:0031012">
    <property type="term" value="C:extracellular matrix"/>
    <property type="evidence" value="ECO:0007669"/>
    <property type="project" value="TreeGrafter"/>
</dbReference>
<evidence type="ECO:0000313" key="2">
    <source>
        <dbReference type="EMBL" id="CAF1132148.1"/>
    </source>
</evidence>
<name>A0A814REL5_9BILA</name>
<evidence type="ECO:0000259" key="1">
    <source>
        <dbReference type="Pfam" id="PF03372"/>
    </source>
</evidence>
<dbReference type="GO" id="GO:0061343">
    <property type="term" value="P:cell adhesion involved in heart morphogenesis"/>
    <property type="evidence" value="ECO:0007669"/>
    <property type="project" value="TreeGrafter"/>
</dbReference>
<dbReference type="Pfam" id="PF03372">
    <property type="entry name" value="Exo_endo_phos"/>
    <property type="match status" value="1"/>
</dbReference>
<keyword evidence="3" id="KW-1185">Reference proteome</keyword>
<evidence type="ECO:0000313" key="3">
    <source>
        <dbReference type="Proteomes" id="UP000663879"/>
    </source>
</evidence>
<organism evidence="2 3">
    <name type="scientific">Brachionus calyciflorus</name>
    <dbReference type="NCBI Taxonomy" id="104777"/>
    <lineage>
        <taxon>Eukaryota</taxon>
        <taxon>Metazoa</taxon>
        <taxon>Spiralia</taxon>
        <taxon>Gnathifera</taxon>
        <taxon>Rotifera</taxon>
        <taxon>Eurotatoria</taxon>
        <taxon>Monogononta</taxon>
        <taxon>Pseudotrocha</taxon>
        <taxon>Ploima</taxon>
        <taxon>Brachionidae</taxon>
        <taxon>Brachionus</taxon>
    </lineage>
</organism>
<dbReference type="InterPro" id="IPR005135">
    <property type="entry name" value="Endo/exonuclease/phosphatase"/>
</dbReference>
<feature type="domain" description="Endonuclease/exonuclease/phosphatase" evidence="1">
    <location>
        <begin position="16"/>
        <end position="219"/>
    </location>
</feature>
<accession>A0A814REL5</accession>
<dbReference type="GO" id="GO:0007508">
    <property type="term" value="P:larval heart development"/>
    <property type="evidence" value="ECO:0007669"/>
    <property type="project" value="TreeGrafter"/>
</dbReference>
<dbReference type="PANTHER" id="PTHR33395:SF22">
    <property type="entry name" value="REVERSE TRANSCRIPTASE DOMAIN-CONTAINING PROTEIN"/>
    <property type="match status" value="1"/>
</dbReference>
<proteinExistence type="predicted"/>
<gene>
    <name evidence="2" type="ORF">OXX778_LOCUS22523</name>
</gene>
<dbReference type="EMBL" id="CAJNOC010009714">
    <property type="protein sequence ID" value="CAF1132148.1"/>
    <property type="molecule type" value="Genomic_DNA"/>
</dbReference>
<dbReference type="SUPFAM" id="SSF56219">
    <property type="entry name" value="DNase I-like"/>
    <property type="match status" value="1"/>
</dbReference>
<reference evidence="2" key="1">
    <citation type="submission" date="2021-02" db="EMBL/GenBank/DDBJ databases">
        <authorList>
            <person name="Nowell W R."/>
        </authorList>
    </citation>
    <scope>NUCLEOTIDE SEQUENCE</scope>
    <source>
        <strain evidence="2">Ploen Becks lab</strain>
    </source>
</reference>
<dbReference type="InterPro" id="IPR036691">
    <property type="entry name" value="Endo/exonu/phosph_ase_sf"/>
</dbReference>
<comment type="caution">
    <text evidence="2">The sequence shown here is derived from an EMBL/GenBank/DDBJ whole genome shotgun (WGS) entry which is preliminary data.</text>
</comment>